<keyword evidence="4 10" id="KW-1133">Transmembrane helix</keyword>
<organism evidence="12 13">
    <name type="scientific">Porites evermanni</name>
    <dbReference type="NCBI Taxonomy" id="104178"/>
    <lineage>
        <taxon>Eukaryota</taxon>
        <taxon>Metazoa</taxon>
        <taxon>Cnidaria</taxon>
        <taxon>Anthozoa</taxon>
        <taxon>Hexacorallia</taxon>
        <taxon>Scleractinia</taxon>
        <taxon>Fungiina</taxon>
        <taxon>Poritidae</taxon>
        <taxon>Porites</taxon>
    </lineage>
</organism>
<dbReference type="PANTHER" id="PTHR24246:SF27">
    <property type="entry name" value="ADENOSINE RECEPTOR, ISOFORM A"/>
    <property type="match status" value="1"/>
</dbReference>
<dbReference type="PANTHER" id="PTHR24246">
    <property type="entry name" value="OLFACTORY RECEPTOR AND ADENOSINE RECEPTOR"/>
    <property type="match status" value="1"/>
</dbReference>
<dbReference type="PRINTS" id="PR00237">
    <property type="entry name" value="GPCRRHODOPSN"/>
</dbReference>
<dbReference type="EMBL" id="CALNXI010000274">
    <property type="protein sequence ID" value="CAH3023784.1"/>
    <property type="molecule type" value="Genomic_DNA"/>
</dbReference>
<feature type="transmembrane region" description="Helical" evidence="10">
    <location>
        <begin position="145"/>
        <end position="166"/>
    </location>
</feature>
<feature type="transmembrane region" description="Helical" evidence="10">
    <location>
        <begin position="172"/>
        <end position="197"/>
    </location>
</feature>
<comment type="caution">
    <text evidence="12">The sequence shown here is derived from an EMBL/GenBank/DDBJ whole genome shotgun (WGS) entry which is preliminary data.</text>
</comment>
<keyword evidence="8" id="KW-0325">Glycoprotein</keyword>
<evidence type="ECO:0000256" key="6">
    <source>
        <dbReference type="ARBA" id="ARBA00023136"/>
    </source>
</evidence>
<evidence type="ECO:0000256" key="1">
    <source>
        <dbReference type="ARBA" id="ARBA00004651"/>
    </source>
</evidence>
<keyword evidence="6 10" id="KW-0472">Membrane</keyword>
<dbReference type="CDD" id="cd00637">
    <property type="entry name" value="7tm_classA_rhodopsin-like"/>
    <property type="match status" value="1"/>
</dbReference>
<evidence type="ECO:0000256" key="4">
    <source>
        <dbReference type="ARBA" id="ARBA00022989"/>
    </source>
</evidence>
<dbReference type="PROSITE" id="PS50262">
    <property type="entry name" value="G_PROTEIN_RECEP_F1_2"/>
    <property type="match status" value="1"/>
</dbReference>
<evidence type="ECO:0000313" key="12">
    <source>
        <dbReference type="EMBL" id="CAH3023784.1"/>
    </source>
</evidence>
<keyword evidence="7" id="KW-0675">Receptor</keyword>
<dbReference type="InterPro" id="IPR017452">
    <property type="entry name" value="GPCR_Rhodpsn_7TM"/>
</dbReference>
<dbReference type="SUPFAM" id="SSF81321">
    <property type="entry name" value="Family A G protein-coupled receptor-like"/>
    <property type="match status" value="1"/>
</dbReference>
<evidence type="ECO:0000256" key="8">
    <source>
        <dbReference type="ARBA" id="ARBA00023180"/>
    </source>
</evidence>
<dbReference type="Pfam" id="PF00001">
    <property type="entry name" value="7tm_1"/>
    <property type="match status" value="1"/>
</dbReference>
<evidence type="ECO:0000256" key="3">
    <source>
        <dbReference type="ARBA" id="ARBA00022692"/>
    </source>
</evidence>
<feature type="transmembrane region" description="Helical" evidence="10">
    <location>
        <begin position="218"/>
        <end position="238"/>
    </location>
</feature>
<feature type="transmembrane region" description="Helical" evidence="10">
    <location>
        <begin position="100"/>
        <end position="125"/>
    </location>
</feature>
<comment type="subcellular location">
    <subcellularLocation>
        <location evidence="1">Cell membrane</location>
        <topology evidence="1">Multi-pass membrane protein</topology>
    </subcellularLocation>
</comment>
<evidence type="ECO:0000313" key="13">
    <source>
        <dbReference type="Proteomes" id="UP001159427"/>
    </source>
</evidence>
<gene>
    <name evidence="12" type="ORF">PEVE_00020434</name>
</gene>
<reference evidence="12 13" key="1">
    <citation type="submission" date="2022-05" db="EMBL/GenBank/DDBJ databases">
        <authorList>
            <consortium name="Genoscope - CEA"/>
            <person name="William W."/>
        </authorList>
    </citation>
    <scope>NUCLEOTIDE SEQUENCE [LARGE SCALE GENOMIC DNA]</scope>
</reference>
<accession>A0ABN8M5R3</accession>
<feature type="domain" description="G-protein coupled receptors family 1 profile" evidence="11">
    <location>
        <begin position="39"/>
        <end position="277"/>
    </location>
</feature>
<keyword evidence="2" id="KW-1003">Cell membrane</keyword>
<keyword evidence="5" id="KW-0297">G-protein coupled receptor</keyword>
<keyword evidence="9" id="KW-0807">Transducer</keyword>
<evidence type="ECO:0000256" key="5">
    <source>
        <dbReference type="ARBA" id="ARBA00023040"/>
    </source>
</evidence>
<feature type="transmembrane region" description="Helical" evidence="10">
    <location>
        <begin position="22"/>
        <end position="48"/>
    </location>
</feature>
<evidence type="ECO:0000256" key="7">
    <source>
        <dbReference type="ARBA" id="ARBA00023170"/>
    </source>
</evidence>
<evidence type="ECO:0000256" key="2">
    <source>
        <dbReference type="ARBA" id="ARBA00022475"/>
    </source>
</evidence>
<dbReference type="Proteomes" id="UP001159427">
    <property type="component" value="Unassembled WGS sequence"/>
</dbReference>
<evidence type="ECO:0000259" key="11">
    <source>
        <dbReference type="PROSITE" id="PS50262"/>
    </source>
</evidence>
<evidence type="ECO:0000256" key="10">
    <source>
        <dbReference type="SAM" id="Phobius"/>
    </source>
</evidence>
<sequence>MASTNNTTLTLQATTKINSDEGYAWCSLFVAEALFIITLNTLTMVVFLTKPTLRRRSTYLLMNLAATDIGIGAFVMPISIYRRGNAYKLWKVDMAYECFISSYGIDLFFFGCSLLFLVSISIERLHATTNPFRHRLISASTYKKWIAGVWVASAIYTSFTVAVLHFNLLGLYMWYIVAGCVLVSILILCASYVAIFFAVRCRKQPETSSRHARKERNLTVTLAIVTLFCMTVWLPYVLFTFLEIKLTKKFSEEALLRVRNVCEVLFFANSFVNPILYTIRMTDFKKAFTTLIGCNHFQSGIYNSTDEEHSEGMRCSQMTFNLR</sequence>
<protein>
    <recommendedName>
        <fullName evidence="11">G-protein coupled receptors family 1 profile domain-containing protein</fullName>
    </recommendedName>
</protein>
<dbReference type="Gene3D" id="1.20.1070.10">
    <property type="entry name" value="Rhodopsin 7-helix transmembrane proteins"/>
    <property type="match status" value="1"/>
</dbReference>
<evidence type="ECO:0000256" key="9">
    <source>
        <dbReference type="ARBA" id="ARBA00023224"/>
    </source>
</evidence>
<keyword evidence="13" id="KW-1185">Reference proteome</keyword>
<name>A0ABN8M5R3_9CNID</name>
<keyword evidence="3 10" id="KW-0812">Transmembrane</keyword>
<proteinExistence type="predicted"/>
<dbReference type="InterPro" id="IPR000276">
    <property type="entry name" value="GPCR_Rhodpsn"/>
</dbReference>
<feature type="transmembrane region" description="Helical" evidence="10">
    <location>
        <begin position="258"/>
        <end position="279"/>
    </location>
</feature>
<feature type="transmembrane region" description="Helical" evidence="10">
    <location>
        <begin position="60"/>
        <end position="80"/>
    </location>
</feature>